<dbReference type="PANTHER" id="PTHR33445">
    <property type="entry name" value="ATP SYNTHASE SUBUNIT B', CHLOROPLASTIC"/>
    <property type="match status" value="1"/>
</dbReference>
<organism evidence="17 18">
    <name type="scientific">Fimbriiglobus ruber</name>
    <dbReference type="NCBI Taxonomy" id="1908690"/>
    <lineage>
        <taxon>Bacteria</taxon>
        <taxon>Pseudomonadati</taxon>
        <taxon>Planctomycetota</taxon>
        <taxon>Planctomycetia</taxon>
        <taxon>Gemmatales</taxon>
        <taxon>Gemmataceae</taxon>
        <taxon>Fimbriiglobus</taxon>
    </lineage>
</organism>
<feature type="transmembrane region" description="Helical" evidence="13">
    <location>
        <begin position="53"/>
        <end position="70"/>
    </location>
</feature>
<proteinExistence type="inferred from homology"/>
<evidence type="ECO:0000256" key="11">
    <source>
        <dbReference type="ARBA" id="ARBA00025614"/>
    </source>
</evidence>
<comment type="similarity">
    <text evidence="1 13 14">Belongs to the ATPase B chain family.</text>
</comment>
<dbReference type="InterPro" id="IPR002146">
    <property type="entry name" value="ATP_synth_b/b'su_bac/chlpt"/>
</dbReference>
<reference evidence="18" key="1">
    <citation type="submission" date="2017-06" db="EMBL/GenBank/DDBJ databases">
        <title>Genome analysis of Fimbriiglobus ruber SP5, the first member of the order Planctomycetales with confirmed chitinolytic capability.</title>
        <authorList>
            <person name="Ravin N.V."/>
            <person name="Rakitin A.L."/>
            <person name="Ivanova A.A."/>
            <person name="Beletsky A.V."/>
            <person name="Kulichevskaya I.S."/>
            <person name="Mardanov A.V."/>
            <person name="Dedysh S.N."/>
        </authorList>
    </citation>
    <scope>NUCLEOTIDE SEQUENCE [LARGE SCALE GENOMIC DNA]</scope>
    <source>
        <strain evidence="18">SP5</strain>
    </source>
</reference>
<dbReference type="HAMAP" id="MF_01398">
    <property type="entry name" value="ATP_synth_b_bprime"/>
    <property type="match status" value="1"/>
</dbReference>
<dbReference type="GO" id="GO:0046933">
    <property type="term" value="F:proton-transporting ATP synthase activity, rotational mechanism"/>
    <property type="evidence" value="ECO:0007669"/>
    <property type="project" value="UniProtKB-UniRule"/>
</dbReference>
<comment type="caution">
    <text evidence="17">The sequence shown here is derived from an EMBL/GenBank/DDBJ whole genome shotgun (WGS) entry which is preliminary data.</text>
</comment>
<keyword evidence="9 13" id="KW-0066">ATP synthesis</keyword>
<evidence type="ECO:0000256" key="13">
    <source>
        <dbReference type="HAMAP-Rule" id="MF_01398"/>
    </source>
</evidence>
<protein>
    <recommendedName>
        <fullName evidence="13">ATP synthase subunit b</fullName>
    </recommendedName>
    <alternativeName>
        <fullName evidence="13">ATP synthase F(0) sector subunit b</fullName>
    </alternativeName>
    <alternativeName>
        <fullName evidence="13">ATPase subunit I</fullName>
    </alternativeName>
    <alternativeName>
        <fullName evidence="13">F-type ATPase subunit b</fullName>
        <shortName evidence="13">F-ATPase subunit b</shortName>
    </alternativeName>
</protein>
<comment type="function">
    <text evidence="11">Component of the F(0) channel, it forms part of the peripheral stalk, linking F(1) to F(0). The b'-subunit is a diverged and duplicated form of b found in plants and photosynthetic bacteria.</text>
</comment>
<evidence type="ECO:0000313" key="17">
    <source>
        <dbReference type="EMBL" id="OWK47151.1"/>
    </source>
</evidence>
<keyword evidence="3 13" id="KW-0138">CF(0)</keyword>
<evidence type="ECO:0000256" key="6">
    <source>
        <dbReference type="ARBA" id="ARBA00022989"/>
    </source>
</evidence>
<dbReference type="RefSeq" id="WP_088252287.1">
    <property type="nucleotide sequence ID" value="NZ_NIDE01000001.1"/>
</dbReference>
<keyword evidence="15" id="KW-0175">Coiled coil</keyword>
<dbReference type="GO" id="GO:0012505">
    <property type="term" value="C:endomembrane system"/>
    <property type="evidence" value="ECO:0007669"/>
    <property type="project" value="UniProtKB-SubCell"/>
</dbReference>
<dbReference type="AlphaFoldDB" id="A0A225E0M6"/>
<evidence type="ECO:0000256" key="8">
    <source>
        <dbReference type="ARBA" id="ARBA00023136"/>
    </source>
</evidence>
<keyword evidence="6 13" id="KW-1133">Transmembrane helix</keyword>
<comment type="subunit">
    <text evidence="13">F-type ATPases have 2 components, F(1) - the catalytic core - and F(0) - the membrane proton channel. F(1) has five subunits: alpha(3), beta(3), gamma(1), delta(1), epsilon(1). F(0) has three main subunits: a(1), b(2) and c(10-14). The alpha and beta chains form an alternating ring which encloses part of the gamma chain. F(1) is attached to F(0) by a central stalk formed by the gamma and epsilon chains, while a peripheral stalk is formed by the delta and b chains.</text>
</comment>
<dbReference type="GO" id="GO:0005886">
    <property type="term" value="C:plasma membrane"/>
    <property type="evidence" value="ECO:0007669"/>
    <property type="project" value="UniProtKB-SubCell"/>
</dbReference>
<dbReference type="InterPro" id="IPR050059">
    <property type="entry name" value="ATP_synthase_B_chain"/>
</dbReference>
<dbReference type="EMBL" id="NIDE01000001">
    <property type="protein sequence ID" value="OWK47151.1"/>
    <property type="molecule type" value="Genomic_DNA"/>
</dbReference>
<keyword evidence="7 13" id="KW-0406">Ion transport</keyword>
<evidence type="ECO:0000256" key="7">
    <source>
        <dbReference type="ARBA" id="ARBA00023065"/>
    </source>
</evidence>
<evidence type="ECO:0000256" key="4">
    <source>
        <dbReference type="ARBA" id="ARBA00022692"/>
    </source>
</evidence>
<evidence type="ECO:0000256" key="2">
    <source>
        <dbReference type="ARBA" id="ARBA00022448"/>
    </source>
</evidence>
<gene>
    <name evidence="13" type="primary">atpF</name>
    <name evidence="17" type="ORF">FRUB_00850</name>
</gene>
<keyword evidence="5 13" id="KW-0375">Hydrogen ion transport</keyword>
<dbReference type="Proteomes" id="UP000214646">
    <property type="component" value="Unassembled WGS sequence"/>
</dbReference>
<evidence type="ECO:0000256" key="10">
    <source>
        <dbReference type="ARBA" id="ARBA00025198"/>
    </source>
</evidence>
<keyword evidence="13" id="KW-1003">Cell membrane</keyword>
<dbReference type="PANTHER" id="PTHR33445:SF1">
    <property type="entry name" value="ATP SYNTHASE SUBUNIT B"/>
    <property type="match status" value="1"/>
</dbReference>
<evidence type="ECO:0000256" key="3">
    <source>
        <dbReference type="ARBA" id="ARBA00022547"/>
    </source>
</evidence>
<keyword evidence="2 13" id="KW-0813">Transport</keyword>
<evidence type="ECO:0000256" key="14">
    <source>
        <dbReference type="RuleBase" id="RU003848"/>
    </source>
</evidence>
<evidence type="ECO:0000256" key="5">
    <source>
        <dbReference type="ARBA" id="ARBA00022781"/>
    </source>
</evidence>
<dbReference type="GO" id="GO:0045259">
    <property type="term" value="C:proton-transporting ATP synthase complex"/>
    <property type="evidence" value="ECO:0007669"/>
    <property type="project" value="UniProtKB-KW"/>
</dbReference>
<evidence type="ECO:0000256" key="15">
    <source>
        <dbReference type="SAM" id="Coils"/>
    </source>
</evidence>
<dbReference type="Pfam" id="PF00430">
    <property type="entry name" value="ATP-synt_B"/>
    <property type="match status" value="1"/>
</dbReference>
<feature type="chain" id="PRO_5012217557" description="ATP synthase subunit b" evidence="16">
    <location>
        <begin position="30"/>
        <end position="207"/>
    </location>
</feature>
<keyword evidence="18" id="KW-1185">Reference proteome</keyword>
<sequence>MRTRLTARPAGLFAIAVFAALAATSPALAASHGEEPSGGLSFLALHRYDLGIFTLITFGLLCAILYWKAWPKISEGLKKREEVITQARDEAIKTRHEAEEIRAKLKAEFGQAHDQIRALMEEARKDAERLRAEEKIKGEAEAAAERERAKREIAAAKEQALQEIYQKSVQLASLMSSKAIRRNMSADDHARLVDESLAELKTRVSRN</sequence>
<dbReference type="OrthoDB" id="274361at2"/>
<evidence type="ECO:0000256" key="9">
    <source>
        <dbReference type="ARBA" id="ARBA00023310"/>
    </source>
</evidence>
<comment type="function">
    <text evidence="10 13">F(1)F(0) ATP synthase produces ATP from ADP in the presence of a proton or sodium gradient. F-type ATPases consist of two structural domains, F(1) containing the extramembraneous catalytic core and F(0) containing the membrane proton channel, linked together by a central stalk and a peripheral stalk. During catalysis, ATP synthesis in the catalytic domain of F(1) is coupled via a rotary mechanism of the central stalk subunits to proton translocation.</text>
</comment>
<keyword evidence="8 13" id="KW-0472">Membrane</keyword>
<dbReference type="CDD" id="cd06503">
    <property type="entry name" value="ATP-synt_Fo_b"/>
    <property type="match status" value="1"/>
</dbReference>
<feature type="signal peptide" evidence="16">
    <location>
        <begin position="1"/>
        <end position="29"/>
    </location>
</feature>
<evidence type="ECO:0000256" key="16">
    <source>
        <dbReference type="SAM" id="SignalP"/>
    </source>
</evidence>
<accession>A0A225E0M6</accession>
<keyword evidence="4 13" id="KW-0812">Transmembrane</keyword>
<dbReference type="GO" id="GO:0046961">
    <property type="term" value="F:proton-transporting ATPase activity, rotational mechanism"/>
    <property type="evidence" value="ECO:0007669"/>
    <property type="project" value="TreeGrafter"/>
</dbReference>
<evidence type="ECO:0000256" key="1">
    <source>
        <dbReference type="ARBA" id="ARBA00005513"/>
    </source>
</evidence>
<keyword evidence="16" id="KW-0732">Signal</keyword>
<evidence type="ECO:0000313" key="18">
    <source>
        <dbReference type="Proteomes" id="UP000214646"/>
    </source>
</evidence>
<name>A0A225E0M6_9BACT</name>
<feature type="coiled-coil region" evidence="15">
    <location>
        <begin position="84"/>
        <end position="159"/>
    </location>
</feature>
<comment type="subcellular location">
    <subcellularLocation>
        <location evidence="13">Cell membrane</location>
        <topology evidence="13">Single-pass membrane protein</topology>
    </subcellularLocation>
    <subcellularLocation>
        <location evidence="12">Endomembrane system</location>
        <topology evidence="12">Single-pass membrane protein</topology>
    </subcellularLocation>
</comment>
<evidence type="ECO:0000256" key="12">
    <source>
        <dbReference type="ARBA" id="ARBA00037847"/>
    </source>
</evidence>